<comment type="caution">
    <text evidence="2">The sequence shown here is derived from an EMBL/GenBank/DDBJ whole genome shotgun (WGS) entry which is preliminary data.</text>
</comment>
<accession>A0ABV0RNQ1</accession>
<evidence type="ECO:0000313" key="3">
    <source>
        <dbReference type="Proteomes" id="UP001434883"/>
    </source>
</evidence>
<keyword evidence="3" id="KW-1185">Reference proteome</keyword>
<name>A0ABV0RNQ1_9TELE</name>
<dbReference type="Proteomes" id="UP001434883">
    <property type="component" value="Unassembled WGS sequence"/>
</dbReference>
<feature type="non-terminal residue" evidence="2">
    <location>
        <position position="1"/>
    </location>
</feature>
<feature type="region of interest" description="Disordered" evidence="1">
    <location>
        <begin position="122"/>
        <end position="194"/>
    </location>
</feature>
<organism evidence="2 3">
    <name type="scientific">Xenoophorus captivus</name>
    <dbReference type="NCBI Taxonomy" id="1517983"/>
    <lineage>
        <taxon>Eukaryota</taxon>
        <taxon>Metazoa</taxon>
        <taxon>Chordata</taxon>
        <taxon>Craniata</taxon>
        <taxon>Vertebrata</taxon>
        <taxon>Euteleostomi</taxon>
        <taxon>Actinopterygii</taxon>
        <taxon>Neopterygii</taxon>
        <taxon>Teleostei</taxon>
        <taxon>Neoteleostei</taxon>
        <taxon>Acanthomorphata</taxon>
        <taxon>Ovalentaria</taxon>
        <taxon>Atherinomorphae</taxon>
        <taxon>Cyprinodontiformes</taxon>
        <taxon>Goodeidae</taxon>
        <taxon>Xenoophorus</taxon>
    </lineage>
</organism>
<proteinExistence type="predicted"/>
<feature type="compositionally biased region" description="Polar residues" evidence="1">
    <location>
        <begin position="122"/>
        <end position="133"/>
    </location>
</feature>
<protein>
    <submittedName>
        <fullName evidence="2">Uncharacterized protein</fullName>
    </submittedName>
</protein>
<gene>
    <name evidence="2" type="ORF">XENOCAPTIV_004092</name>
</gene>
<evidence type="ECO:0000313" key="2">
    <source>
        <dbReference type="EMBL" id="MEQ2209793.1"/>
    </source>
</evidence>
<dbReference type="EMBL" id="JAHRIN010051839">
    <property type="protein sequence ID" value="MEQ2209793.1"/>
    <property type="molecule type" value="Genomic_DNA"/>
</dbReference>
<evidence type="ECO:0000256" key="1">
    <source>
        <dbReference type="SAM" id="MobiDB-lite"/>
    </source>
</evidence>
<reference evidence="2 3" key="1">
    <citation type="submission" date="2021-06" db="EMBL/GenBank/DDBJ databases">
        <authorList>
            <person name="Palmer J.M."/>
        </authorList>
    </citation>
    <scope>NUCLEOTIDE SEQUENCE [LARGE SCALE GENOMIC DNA]</scope>
    <source>
        <strain evidence="2 3">XC_2019</strain>
        <tissue evidence="2">Muscle</tissue>
    </source>
</reference>
<sequence length="194" mass="21676">VRFTIEKQFLLSQCHSPEYHKLNSAPHLRVVPNKVPHPSSAHSHKASLLHQLNNWLPPRVLLSPVLRQRLTKALQPNPEPQFRVLLSEVREVPLKLRDSSLSPSSRNLLVGVLARNLLVGSNTTRNLPHSLGSNRRVDHSRRSSQAVPGHQPPSSRDLPLKVRVAQEDGPLCSKSPSPHRSPVRTALPWAALHN</sequence>